<dbReference type="NCBIfam" id="NF038133">
    <property type="entry name" value="choice_anch_L"/>
    <property type="match status" value="1"/>
</dbReference>
<evidence type="ECO:0000313" key="3">
    <source>
        <dbReference type="Proteomes" id="UP001597357"/>
    </source>
</evidence>
<keyword evidence="3" id="KW-1185">Reference proteome</keyword>
<reference evidence="3" key="1">
    <citation type="journal article" date="2019" name="Int. J. Syst. Evol. Microbiol.">
        <title>The Global Catalogue of Microorganisms (GCM) 10K type strain sequencing project: providing services to taxonomists for standard genome sequencing and annotation.</title>
        <authorList>
            <consortium name="The Broad Institute Genomics Platform"/>
            <consortium name="The Broad Institute Genome Sequencing Center for Infectious Disease"/>
            <person name="Wu L."/>
            <person name="Ma J."/>
        </authorList>
    </citation>
    <scope>NUCLEOTIDE SEQUENCE [LARGE SCALE GENOMIC DNA]</scope>
    <source>
        <strain evidence="3">KCTC 42255</strain>
    </source>
</reference>
<dbReference type="NCBIfam" id="TIGR04131">
    <property type="entry name" value="Bac_Flav_CTERM"/>
    <property type="match status" value="1"/>
</dbReference>
<evidence type="ECO:0000313" key="2">
    <source>
        <dbReference type="EMBL" id="MFD2697561.1"/>
    </source>
</evidence>
<sequence length="773" mass="86105">MKFFQFLLILIFYPVFGQNISVQTNFTPQELIEDILMDSGCISNVNVTNAVSGNFSGGDLSYGYFTNNNSSFPFANGVVMSTGRLSNVPGPNTSLSDDDAPNWGGDNDLEQVLNVQGTVNASIIEFDFTPNANQIQFNYIFASEEYQENDPNTCRYSDVFAFLIKPQGGTYTNIAVVPGTNTPVQVTTVHPAIPGGCEAENEAYFDRFNPANAPINFNGQTKTLTATADVIPNTSYHIKLIIADEKNYRYDSAVFLEGGSFNIGANLGEDLVGENGLCPGEVYSLSSQNTANTPQTYSWYAVQENAPDILLASGPNETNYPVNQAGRYKLVLDYGNACIAEDEIEVEYIDFKEINNQTLLACDTDDDGLSIFNLESSIGFITNNNALYKVQAFYTSRLNAENKSNPITTTTNFENTLKNQVIFARVETARGCYHICELRLETTENPKTKINLINCPDTEGSVKYNLVDATTQIESMFNAPGKRINYYQTAEDALKGENSLPINIQFNAEELPLILFAKIENATTCIGIIEVELLAPPQPNIKSYEEKVLCDAVGEITLMTRLQPSNAYQFLWSTGETTPQIKIQEIGEYWVEVSQTTNIRGENYTCKKIKEFKVKPSSLPQLSYQLLPPFGSGRIAIKASGTGSYAFAVDQNQDFSSQSAYTLSLGEHTIYARDLYGCGTASIKVNIPGFMAFFTPNQDGFNDVWRLQGISRQDPNIEYVLIYDRYGKLIHQMNPYQYWDGNYNGKPMPSNDYWFVIQFKNSRSFKGHLTLKR</sequence>
<feature type="chain" id="PRO_5045576642" evidence="1">
    <location>
        <begin position="18"/>
        <end position="773"/>
    </location>
</feature>
<protein>
    <submittedName>
        <fullName evidence="2">Choice-of-anchor L domain-containing protein</fullName>
    </submittedName>
</protein>
<dbReference type="EMBL" id="JBHULZ010000026">
    <property type="protein sequence ID" value="MFD2697561.1"/>
    <property type="molecule type" value="Genomic_DNA"/>
</dbReference>
<gene>
    <name evidence="2" type="ORF">ACFSQ0_06120</name>
</gene>
<accession>A0ABW5SCU2</accession>
<comment type="caution">
    <text evidence="2">The sequence shown here is derived from an EMBL/GenBank/DDBJ whole genome shotgun (WGS) entry which is preliminary data.</text>
</comment>
<dbReference type="InterPro" id="IPR026341">
    <property type="entry name" value="T9SS_type_B"/>
</dbReference>
<dbReference type="InterPro" id="IPR049804">
    <property type="entry name" value="Choice_anch_L"/>
</dbReference>
<proteinExistence type="predicted"/>
<feature type="signal peptide" evidence="1">
    <location>
        <begin position="1"/>
        <end position="17"/>
    </location>
</feature>
<dbReference type="RefSeq" id="WP_379045661.1">
    <property type="nucleotide sequence ID" value="NZ_JBHULZ010000026.1"/>
</dbReference>
<dbReference type="Proteomes" id="UP001597357">
    <property type="component" value="Unassembled WGS sequence"/>
</dbReference>
<organism evidence="2 3">
    <name type="scientific">Mesonia sediminis</name>
    <dbReference type="NCBI Taxonomy" id="1703946"/>
    <lineage>
        <taxon>Bacteria</taxon>
        <taxon>Pseudomonadati</taxon>
        <taxon>Bacteroidota</taxon>
        <taxon>Flavobacteriia</taxon>
        <taxon>Flavobacteriales</taxon>
        <taxon>Flavobacteriaceae</taxon>
        <taxon>Mesonia</taxon>
    </lineage>
</organism>
<evidence type="ECO:0000256" key="1">
    <source>
        <dbReference type="SAM" id="SignalP"/>
    </source>
</evidence>
<name>A0ABW5SCU2_9FLAO</name>
<dbReference type="Pfam" id="PF13585">
    <property type="entry name" value="CHU_C"/>
    <property type="match status" value="1"/>
</dbReference>
<keyword evidence="1" id="KW-0732">Signal</keyword>